<evidence type="ECO:0000313" key="3">
    <source>
        <dbReference type="EMBL" id="QNT63811.1"/>
    </source>
</evidence>
<name>A0A7H1MK25_9LACO</name>
<protein>
    <submittedName>
        <fullName evidence="3">Tetratricopeptide repeat protein</fullName>
    </submittedName>
</protein>
<evidence type="ECO:0000256" key="2">
    <source>
        <dbReference type="ARBA" id="ARBA00022803"/>
    </source>
</evidence>
<dbReference type="InterPro" id="IPR011990">
    <property type="entry name" value="TPR-like_helical_dom_sf"/>
</dbReference>
<dbReference type="EMBL" id="CP043431">
    <property type="protein sequence ID" value="QNT63811.1"/>
    <property type="molecule type" value="Genomic_DNA"/>
</dbReference>
<dbReference type="Pfam" id="PF13174">
    <property type="entry name" value="TPR_6"/>
    <property type="match status" value="1"/>
</dbReference>
<dbReference type="AlphaFoldDB" id="A0A7H1MK25"/>
<proteinExistence type="predicted"/>
<dbReference type="SUPFAM" id="SSF48452">
    <property type="entry name" value="TPR-like"/>
    <property type="match status" value="2"/>
</dbReference>
<accession>A0A7H1MK25</accession>
<dbReference type="Pfam" id="PF14559">
    <property type="entry name" value="TPR_19"/>
    <property type="match status" value="1"/>
</dbReference>
<keyword evidence="4" id="KW-1185">Reference proteome</keyword>
<evidence type="ECO:0000313" key="4">
    <source>
        <dbReference type="Proteomes" id="UP000516446"/>
    </source>
</evidence>
<dbReference type="InterPro" id="IPR051012">
    <property type="entry name" value="CellSynth/LPSAsmb/PSIAsmb"/>
</dbReference>
<dbReference type="Gene3D" id="1.25.40.10">
    <property type="entry name" value="Tetratricopeptide repeat domain"/>
    <property type="match status" value="4"/>
</dbReference>
<dbReference type="SMART" id="SM00028">
    <property type="entry name" value="TPR"/>
    <property type="match status" value="7"/>
</dbReference>
<evidence type="ECO:0000256" key="1">
    <source>
        <dbReference type="ARBA" id="ARBA00022737"/>
    </source>
</evidence>
<dbReference type="PANTHER" id="PTHR45586">
    <property type="entry name" value="TPR REPEAT-CONTAINING PROTEIN PA4667"/>
    <property type="match status" value="1"/>
</dbReference>
<organism evidence="3 4">
    <name type="scientific">Weissella koreensis</name>
    <dbReference type="NCBI Taxonomy" id="165096"/>
    <lineage>
        <taxon>Bacteria</taxon>
        <taxon>Bacillati</taxon>
        <taxon>Bacillota</taxon>
        <taxon>Bacilli</taxon>
        <taxon>Lactobacillales</taxon>
        <taxon>Lactobacillaceae</taxon>
        <taxon>Weissella</taxon>
    </lineage>
</organism>
<dbReference type="Proteomes" id="UP000516446">
    <property type="component" value="Chromosome"/>
</dbReference>
<keyword evidence="1" id="KW-0677">Repeat</keyword>
<dbReference type="RefSeq" id="WP_006845454.1">
    <property type="nucleotide sequence ID" value="NZ_CP026847.1"/>
</dbReference>
<dbReference type="Pfam" id="PF13181">
    <property type="entry name" value="TPR_8"/>
    <property type="match status" value="2"/>
</dbReference>
<dbReference type="InterPro" id="IPR019734">
    <property type="entry name" value="TPR_rpt"/>
</dbReference>
<keyword evidence="2" id="KW-0802">TPR repeat</keyword>
<sequence>MQSYAEKMLDELDGGQLEAAKKSFALSLRHDDDETIHSLAEELYALGFSTNAKRAYQKLLDKYPDEDVLRTELAEISISEDQSDEALAYLMPIQSDSEAYLEALLVYADLYQSEGLLEAAENKLTEAYQLAPDELVIQFALAEFLFELGRYSEAIPFYRNLIVQGETQISGIDLVSRIGVAYAMLGDQNRALGYLEQIKDANLTPEVRFQLGMLYANDEETRDQGIEAFEKLIEIDPSYAGVYVPLGQLYEQKQMPKDALGIYEAGLAVDQFNEAGYLNATRVAIQLNENDQAEQLYQKGLKNLPDSQNLISNYSQMLVDTEQYMEQINFLNQYVSADDEFELDPKEYWNLAQSYTELERYEMADQYWQAAVPFFNENSIFLKEAIYYFREAGNHEMLSDLLNKYVQLNPEDFEMAQMESEINDL</sequence>
<dbReference type="PANTHER" id="PTHR45586:SF15">
    <property type="entry name" value="TPR REPEAT-CONTAINING PROTEIN YPIA"/>
    <property type="match status" value="1"/>
</dbReference>
<gene>
    <name evidence="3" type="ORF">FY536_00350</name>
</gene>
<reference evidence="3 4" key="1">
    <citation type="submission" date="2019-08" db="EMBL/GenBank/DDBJ databases">
        <authorList>
            <person name="Chang H.C."/>
            <person name="Mun S.Y."/>
        </authorList>
    </citation>
    <scope>NUCLEOTIDE SEQUENCE [LARGE SCALE GENOMIC DNA]</scope>
    <source>
        <strain evidence="3 4">SK</strain>
    </source>
</reference>